<dbReference type="PROSITE" id="PS00893">
    <property type="entry name" value="NUDIX_BOX"/>
    <property type="match status" value="1"/>
</dbReference>
<evidence type="ECO:0000259" key="3">
    <source>
        <dbReference type="PROSITE" id="PS51462"/>
    </source>
</evidence>
<organism evidence="4 5">
    <name type="scientific">Vibrio phage pTD1</name>
    <dbReference type="NCBI Taxonomy" id="1938577"/>
    <lineage>
        <taxon>Viruses</taxon>
        <taxon>Duplodnaviria</taxon>
        <taxon>Heunggongvirae</taxon>
        <taxon>Uroviricota</taxon>
        <taxon>Caudoviricetes</taxon>
        <taxon>Chimalliviridae</taxon>
        <taxon>Gorgonvirinae</taxon>
        <taxon>Tidunavirus</taxon>
        <taxon>Tidunavirus pTD1</taxon>
    </lineage>
</organism>
<dbReference type="CDD" id="cd02883">
    <property type="entry name" value="NUDIX_Hydrolase"/>
    <property type="match status" value="1"/>
</dbReference>
<name>A0A1Q2U351_9CAUD</name>
<dbReference type="InterPro" id="IPR020084">
    <property type="entry name" value="NUDIX_hydrolase_CS"/>
</dbReference>
<protein>
    <recommendedName>
        <fullName evidence="3">Nudix hydrolase domain-containing protein</fullName>
    </recommendedName>
</protein>
<dbReference type="InterPro" id="IPR020476">
    <property type="entry name" value="Nudix_hydrolase"/>
</dbReference>
<dbReference type="Pfam" id="PF00293">
    <property type="entry name" value="NUDIX"/>
    <property type="match status" value="1"/>
</dbReference>
<sequence>MLKTVGALIKNEEGKILIQMHVKIGGYTVPSGKLEDGETLEEGLRRELLEEIGVSDLTILGEYHHWFNNYTFLGDVEQTIFAVELHEEPRNMEPDRHPFLGWMSPDEIRASGKHLSNYLTTILEKEGEHV</sequence>
<accession>A0A1Q2U351</accession>
<dbReference type="OrthoDB" id="24844at10239"/>
<dbReference type="GeneID" id="40075188"/>
<dbReference type="RefSeq" id="YP_009599459.1">
    <property type="nucleotide sequence ID" value="NC_041916.1"/>
</dbReference>
<keyword evidence="2" id="KW-0378">Hydrolase</keyword>
<evidence type="ECO:0000256" key="1">
    <source>
        <dbReference type="ARBA" id="ARBA00001946"/>
    </source>
</evidence>
<dbReference type="Proteomes" id="UP000221243">
    <property type="component" value="Segment"/>
</dbReference>
<dbReference type="PANTHER" id="PTHR43046:SF2">
    <property type="entry name" value="8-OXO-DGTP DIPHOSPHATASE-RELATED"/>
    <property type="match status" value="1"/>
</dbReference>
<keyword evidence="5" id="KW-1185">Reference proteome</keyword>
<evidence type="ECO:0000256" key="2">
    <source>
        <dbReference type="ARBA" id="ARBA00022801"/>
    </source>
</evidence>
<dbReference type="PANTHER" id="PTHR43046">
    <property type="entry name" value="GDP-MANNOSE MANNOSYL HYDROLASE"/>
    <property type="match status" value="1"/>
</dbReference>
<dbReference type="InterPro" id="IPR015797">
    <property type="entry name" value="NUDIX_hydrolase-like_dom_sf"/>
</dbReference>
<dbReference type="PRINTS" id="PR00502">
    <property type="entry name" value="NUDIXFAMILY"/>
</dbReference>
<dbReference type="PROSITE" id="PS51462">
    <property type="entry name" value="NUDIX"/>
    <property type="match status" value="1"/>
</dbReference>
<dbReference type="Gene3D" id="3.90.79.10">
    <property type="entry name" value="Nucleoside Triphosphate Pyrophosphohydrolase"/>
    <property type="match status" value="1"/>
</dbReference>
<dbReference type="EMBL" id="AP017972">
    <property type="protein sequence ID" value="BAW98381.1"/>
    <property type="molecule type" value="Genomic_DNA"/>
</dbReference>
<comment type="cofactor">
    <cofactor evidence="1">
        <name>Mg(2+)</name>
        <dbReference type="ChEBI" id="CHEBI:18420"/>
    </cofactor>
</comment>
<feature type="domain" description="Nudix hydrolase" evidence="3">
    <location>
        <begin position="1"/>
        <end position="128"/>
    </location>
</feature>
<evidence type="ECO:0000313" key="4">
    <source>
        <dbReference type="EMBL" id="BAW98381.1"/>
    </source>
</evidence>
<proteinExistence type="predicted"/>
<evidence type="ECO:0000313" key="5">
    <source>
        <dbReference type="Proteomes" id="UP000221243"/>
    </source>
</evidence>
<dbReference type="GO" id="GO:0016787">
    <property type="term" value="F:hydrolase activity"/>
    <property type="evidence" value="ECO:0007669"/>
    <property type="project" value="UniProtKB-KW"/>
</dbReference>
<dbReference type="KEGG" id="vg:40075188"/>
<dbReference type="InterPro" id="IPR000086">
    <property type="entry name" value="NUDIX_hydrolase_dom"/>
</dbReference>
<dbReference type="SUPFAM" id="SSF55811">
    <property type="entry name" value="Nudix"/>
    <property type="match status" value="1"/>
</dbReference>
<reference evidence="4 5" key="1">
    <citation type="submission" date="2017-01" db="EMBL/GenBank/DDBJ databases">
        <title>Complete Genome Sequence of Vibrio Parahaemolyticus Bacteriophage pTD1.</title>
        <authorList>
            <person name="Midorikawa Y."/>
            <person name="Sano M."/>
        </authorList>
    </citation>
    <scope>NUCLEOTIDE SEQUENCE [LARGE SCALE GENOMIC DNA]</scope>
    <source>
        <strain evidence="4">PTD1</strain>
    </source>
</reference>